<sequence length="126" mass="13748">MPNGGGRSNRCAPTLLQWTFRTQGWPTRIKEKGNNREAEADLTLKPKSDDSKDHPSVLEGGPPAAQDGAARLACSSSNREGIQGRKCNQDGQRARGEKETLKSQIEMKKDGDDEDLLGLPFQGVKD</sequence>
<feature type="compositionally biased region" description="Basic and acidic residues" evidence="1">
    <location>
        <begin position="28"/>
        <end position="56"/>
    </location>
</feature>
<feature type="region of interest" description="Disordered" evidence="1">
    <location>
        <begin position="22"/>
        <end position="126"/>
    </location>
</feature>
<feature type="compositionally biased region" description="Basic and acidic residues" evidence="1">
    <location>
        <begin position="92"/>
        <end position="111"/>
    </location>
</feature>
<name>A0AAJ8BLY0_ASPNG</name>
<evidence type="ECO:0000313" key="2">
    <source>
        <dbReference type="RefSeq" id="XP_059600100.1"/>
    </source>
</evidence>
<protein>
    <submittedName>
        <fullName evidence="2">Uncharacterized protein</fullName>
    </submittedName>
</protein>
<dbReference type="AlphaFoldDB" id="A0AAJ8BLY0"/>
<gene>
    <name evidence="2" type="ORF">An02g12180</name>
</gene>
<dbReference type="GeneID" id="84590502"/>
<dbReference type="RefSeq" id="XP_059600100.1">
    <property type="nucleotide sequence ID" value="XM_059746669.1"/>
</dbReference>
<accession>A0AAJ8BLY0</accession>
<dbReference type="KEGG" id="ang:An02g12180"/>
<reference evidence="2" key="1">
    <citation type="submission" date="2025-02" db="EMBL/GenBank/DDBJ databases">
        <authorList>
            <consortium name="NCBI Genome Project"/>
        </authorList>
    </citation>
    <scope>NUCLEOTIDE SEQUENCE</scope>
</reference>
<organism evidence="2">
    <name type="scientific">Aspergillus niger</name>
    <dbReference type="NCBI Taxonomy" id="5061"/>
    <lineage>
        <taxon>Eukaryota</taxon>
        <taxon>Fungi</taxon>
        <taxon>Dikarya</taxon>
        <taxon>Ascomycota</taxon>
        <taxon>Pezizomycotina</taxon>
        <taxon>Eurotiomycetes</taxon>
        <taxon>Eurotiomycetidae</taxon>
        <taxon>Eurotiales</taxon>
        <taxon>Aspergillaceae</taxon>
        <taxon>Aspergillus</taxon>
        <taxon>Aspergillus subgen. Circumdati</taxon>
    </lineage>
</organism>
<evidence type="ECO:0000256" key="1">
    <source>
        <dbReference type="SAM" id="MobiDB-lite"/>
    </source>
</evidence>
<reference evidence="2" key="2">
    <citation type="submission" date="2025-08" db="UniProtKB">
        <authorList>
            <consortium name="RefSeq"/>
        </authorList>
    </citation>
    <scope>IDENTIFICATION</scope>
</reference>
<proteinExistence type="predicted"/>
<dbReference type="VEuPathDB" id="FungiDB:An02g12180"/>